<reference evidence="4 5" key="1">
    <citation type="submission" date="2022-03" db="EMBL/GenBank/DDBJ databases">
        <title>Genomic Encyclopedia of Type Strains, Phase III (KMG-III): the genomes of soil and plant-associated and newly described type strains.</title>
        <authorList>
            <person name="Whitman W."/>
        </authorList>
    </citation>
    <scope>NUCLEOTIDE SEQUENCE [LARGE SCALE GENOMIC DNA]</scope>
    <source>
        <strain evidence="4 5">BSker1</strain>
    </source>
</reference>
<proteinExistence type="predicted"/>
<dbReference type="PANTHER" id="PTHR13789">
    <property type="entry name" value="MONOOXYGENASE"/>
    <property type="match status" value="1"/>
</dbReference>
<evidence type="ECO:0000313" key="4">
    <source>
        <dbReference type="EMBL" id="MCP1727249.1"/>
    </source>
</evidence>
<dbReference type="RefSeq" id="WP_253446862.1">
    <property type="nucleotide sequence ID" value="NZ_JALJYF010000001.1"/>
</dbReference>
<protein>
    <submittedName>
        <fullName evidence="4">2-polyprenyl-6-methoxyphenol hydroxylase-like FAD-dependent oxidoreductase</fullName>
    </submittedName>
</protein>
<dbReference type="EMBL" id="JALJYF010000001">
    <property type="protein sequence ID" value="MCP1727249.1"/>
    <property type="molecule type" value="Genomic_DNA"/>
</dbReference>
<feature type="domain" description="FAD-binding" evidence="3">
    <location>
        <begin position="6"/>
        <end position="318"/>
    </location>
</feature>
<keyword evidence="2" id="KW-0503">Monooxygenase</keyword>
<dbReference type="Gene3D" id="3.30.9.10">
    <property type="entry name" value="D-Amino Acid Oxidase, subunit A, domain 2"/>
    <property type="match status" value="1"/>
</dbReference>
<name>A0ABT1G7G4_9GAMM</name>
<organism evidence="4 5">
    <name type="scientific">Natronospira proteinivora</name>
    <dbReference type="NCBI Taxonomy" id="1807133"/>
    <lineage>
        <taxon>Bacteria</taxon>
        <taxon>Pseudomonadati</taxon>
        <taxon>Pseudomonadota</taxon>
        <taxon>Gammaproteobacteria</taxon>
        <taxon>Natronospirales</taxon>
        <taxon>Natronospiraceae</taxon>
        <taxon>Natronospira</taxon>
    </lineage>
</organism>
<evidence type="ECO:0000256" key="1">
    <source>
        <dbReference type="ARBA" id="ARBA00023002"/>
    </source>
</evidence>
<dbReference type="Gene3D" id="3.50.50.60">
    <property type="entry name" value="FAD/NAD(P)-binding domain"/>
    <property type="match status" value="1"/>
</dbReference>
<accession>A0ABT1G7G4</accession>
<dbReference type="PANTHER" id="PTHR13789:SF309">
    <property type="entry name" value="PUTATIVE (AFU_ORTHOLOGUE AFUA_6G14510)-RELATED"/>
    <property type="match status" value="1"/>
</dbReference>
<evidence type="ECO:0000256" key="2">
    <source>
        <dbReference type="ARBA" id="ARBA00023033"/>
    </source>
</evidence>
<dbReference type="SUPFAM" id="SSF51905">
    <property type="entry name" value="FAD/NAD(P)-binding domain"/>
    <property type="match status" value="1"/>
</dbReference>
<dbReference type="Pfam" id="PF01494">
    <property type="entry name" value="FAD_binding_3"/>
    <property type="match status" value="1"/>
</dbReference>
<dbReference type="InterPro" id="IPR002938">
    <property type="entry name" value="FAD-bd"/>
</dbReference>
<dbReference type="Proteomes" id="UP001523550">
    <property type="component" value="Unassembled WGS sequence"/>
</dbReference>
<evidence type="ECO:0000259" key="3">
    <source>
        <dbReference type="Pfam" id="PF01494"/>
    </source>
</evidence>
<sequence length="419" mass="45451">MKGRSIAIVGCGTAGLATAIFLARQGHAVTLFERFPEPTAVGAGILLQPTGMAVLRELGLLEAMEETAARVDRLDGRTSSGRRVMDVSYGGLAAQPYALGVHRANLLQVLLGAAVDAGVEIRCDTEVNGIRHVDERPVLELADGKTLAGFDGVVIANGTQSQLREQLAIPQRCQPYPWGALWTISTSLEQAPEPALLQRYVGAGVMIGVMPTGLDPQSGKPCVSFFWSLKTADYAAWKDRPLADWKSQVLEYWPEIGPLMASITDRDQMLLATYADVRMRRWHQGSVAVIGDAAHGMSPQLGQGANLALVDALVLARCVDHATSIPAAFAAYTPARRRHLRFYQLASRALTPLFQSDSRLAGWLRDISFPLTNSVPYTRRQALRTVAGIKTGLLFDRDVLELGQGKGREKSETLPIQTE</sequence>
<keyword evidence="1" id="KW-0560">Oxidoreductase</keyword>
<dbReference type="InterPro" id="IPR036188">
    <property type="entry name" value="FAD/NAD-bd_sf"/>
</dbReference>
<gene>
    <name evidence="4" type="ORF">J2T60_001214</name>
</gene>
<evidence type="ECO:0000313" key="5">
    <source>
        <dbReference type="Proteomes" id="UP001523550"/>
    </source>
</evidence>
<keyword evidence="5" id="KW-1185">Reference proteome</keyword>
<dbReference type="PRINTS" id="PR00420">
    <property type="entry name" value="RNGMNOXGNASE"/>
</dbReference>
<dbReference type="InterPro" id="IPR050493">
    <property type="entry name" value="FAD-dep_Monooxygenase_BioMet"/>
</dbReference>
<comment type="caution">
    <text evidence="4">The sequence shown here is derived from an EMBL/GenBank/DDBJ whole genome shotgun (WGS) entry which is preliminary data.</text>
</comment>